<feature type="compositionally biased region" description="Basic and acidic residues" evidence="3">
    <location>
        <begin position="547"/>
        <end position="556"/>
    </location>
</feature>
<dbReference type="SUPFAM" id="SSF52047">
    <property type="entry name" value="RNI-like"/>
    <property type="match status" value="3"/>
</dbReference>
<dbReference type="Proteomes" id="UP000281406">
    <property type="component" value="Unassembled WGS sequence"/>
</dbReference>
<feature type="compositionally biased region" description="Low complexity" evidence="3">
    <location>
        <begin position="30"/>
        <end position="46"/>
    </location>
</feature>
<dbReference type="SMART" id="SM00367">
    <property type="entry name" value="LRR_CC"/>
    <property type="match status" value="10"/>
</dbReference>
<dbReference type="InterPro" id="IPR006553">
    <property type="entry name" value="Leu-rich_rpt_Cys-con_subtyp"/>
</dbReference>
<feature type="compositionally biased region" description="Acidic residues" evidence="3">
    <location>
        <begin position="47"/>
        <end position="58"/>
    </location>
</feature>
<keyword evidence="2" id="KW-0677">Repeat</keyword>
<proteinExistence type="predicted"/>
<protein>
    <submittedName>
        <fullName evidence="4">Ribonuclease inhibitor</fullName>
    </submittedName>
</protein>
<dbReference type="InterPro" id="IPR001611">
    <property type="entry name" value="Leu-rich_rpt"/>
</dbReference>
<dbReference type="PANTHER" id="PTHR24106">
    <property type="entry name" value="NACHT, LRR AND CARD DOMAINS-CONTAINING"/>
    <property type="match status" value="1"/>
</dbReference>
<evidence type="ECO:0000256" key="2">
    <source>
        <dbReference type="ARBA" id="ARBA00022737"/>
    </source>
</evidence>
<name>A0A3N0XU37_ANAGA</name>
<feature type="region of interest" description="Disordered" evidence="3">
    <location>
        <begin position="521"/>
        <end position="562"/>
    </location>
</feature>
<accession>A0A3N0XU37</accession>
<dbReference type="SMART" id="SM00368">
    <property type="entry name" value="LRR_RI"/>
    <property type="match status" value="22"/>
</dbReference>
<keyword evidence="5" id="KW-1185">Reference proteome</keyword>
<dbReference type="AlphaFoldDB" id="A0A3N0XU37"/>
<reference evidence="4 5" key="1">
    <citation type="submission" date="2018-10" db="EMBL/GenBank/DDBJ databases">
        <title>Genome assembly for a Yunnan-Guizhou Plateau 3E fish, Anabarilius grahami (Regan), and its evolutionary and genetic applications.</title>
        <authorList>
            <person name="Jiang W."/>
        </authorList>
    </citation>
    <scope>NUCLEOTIDE SEQUENCE [LARGE SCALE GENOMIC DNA]</scope>
    <source>
        <strain evidence="4">AG-KIZ</strain>
        <tissue evidence="4">Muscle</tissue>
    </source>
</reference>
<evidence type="ECO:0000256" key="3">
    <source>
        <dbReference type="SAM" id="MobiDB-lite"/>
    </source>
</evidence>
<evidence type="ECO:0000313" key="5">
    <source>
        <dbReference type="Proteomes" id="UP000281406"/>
    </source>
</evidence>
<dbReference type="SMART" id="SM00365">
    <property type="entry name" value="LRR_SD22"/>
    <property type="match status" value="10"/>
</dbReference>
<comment type="caution">
    <text evidence="4">The sequence shown here is derived from an EMBL/GenBank/DDBJ whole genome shotgun (WGS) entry which is preliminary data.</text>
</comment>
<dbReference type="Pfam" id="PF13516">
    <property type="entry name" value="LRR_6"/>
    <property type="match status" value="9"/>
</dbReference>
<dbReference type="SMART" id="SM00364">
    <property type="entry name" value="LRR_BAC"/>
    <property type="match status" value="8"/>
</dbReference>
<feature type="region of interest" description="Disordered" evidence="3">
    <location>
        <begin position="27"/>
        <end position="62"/>
    </location>
</feature>
<dbReference type="PROSITE" id="PS51450">
    <property type="entry name" value="LRR"/>
    <property type="match status" value="2"/>
</dbReference>
<evidence type="ECO:0000256" key="1">
    <source>
        <dbReference type="ARBA" id="ARBA00022614"/>
    </source>
</evidence>
<organism evidence="4 5">
    <name type="scientific">Anabarilius grahami</name>
    <name type="common">Kanglang fish</name>
    <name type="synonym">Barilius grahami</name>
    <dbReference type="NCBI Taxonomy" id="495550"/>
    <lineage>
        <taxon>Eukaryota</taxon>
        <taxon>Metazoa</taxon>
        <taxon>Chordata</taxon>
        <taxon>Craniata</taxon>
        <taxon>Vertebrata</taxon>
        <taxon>Euteleostomi</taxon>
        <taxon>Actinopterygii</taxon>
        <taxon>Neopterygii</taxon>
        <taxon>Teleostei</taxon>
        <taxon>Ostariophysi</taxon>
        <taxon>Cypriniformes</taxon>
        <taxon>Xenocyprididae</taxon>
        <taxon>Xenocypridinae</taxon>
        <taxon>Xenocypridinae incertae sedis</taxon>
        <taxon>Anabarilius</taxon>
    </lineage>
</organism>
<dbReference type="InterPro" id="IPR051261">
    <property type="entry name" value="NLR"/>
</dbReference>
<dbReference type="OrthoDB" id="120976at2759"/>
<dbReference type="Gene3D" id="3.80.10.10">
    <property type="entry name" value="Ribonuclease Inhibitor"/>
    <property type="match status" value="5"/>
</dbReference>
<gene>
    <name evidence="4" type="ORF">DPX16_0256</name>
</gene>
<evidence type="ECO:0000313" key="4">
    <source>
        <dbReference type="EMBL" id="ROJ49391.1"/>
    </source>
</evidence>
<sequence>MELAEQFERGLDLLGCSAAHERELLEEDVLSSASSGPSAGALPAEQEMAEEDREDEIAESSHSTCPTYAVLLEVMERTAGRLRLPWQHVRREIERGRLDDRFLSGHKLQTLVSHPFFPNLRTEVEKAWKIPYSRRIHQNHCANFSDVEGLAEHGDVSVPPIDETFANYLLSGNGPPFPEGGAQILFLSCLESLCLSDCSITEKQCVILTSALKSNPSHLRELNLSWNKLGDSGVKNLNDLLMNPEFKLEKLSLSSPPVCMQLNICSITEKQCVILTSALKSNPSHLRELILSGNKLGVKNLSDLLMNPQFKLEKLDLYECSITEKQCVILTSALKSNPSHLRELDLSENKIENTGVKHLCDVLMDSHCKLERLRLSNCSVTEEGYKALASALSSNPSHLIELDLTGNDPGQSGVKKLSDLLHDPNCQLKTLRFLSAAADEACQYVKRVVGKNPLLQRELNLSEHELGDTGVNQIAALLQDKYCQLNKLMCKAQTGCRTETEDVRHTASRKTPRLGVLSTAAEKEPSVQTPADTGCGDPLRCKAQTGRRTETEDVRHTASRKTPRLGVLSTAAEKALKSNPSHLRELDLSWNELGDSGVKNLSDLLMNPQFKLEKLSLSSPPVFMHRSGCSITEEQCVILTSALKSNPSHLRELILSRNNLGVSGVKNLSDLLINSQFKLEKLDLSRCSITEKQCVILTSALKSNPSHLRELNLSENKIGNTGVKHLCDVLKDSHCKLERLRLSNCSVTEEGYKALASALRSNPSHLIELDLTGNYPGQSGVKELSDLLQDPNCQLKTLRFLSAAADEACQYVERVVGKNLLLQRELKLSEHELGDTRVNQIAALLQDKHCRLNTLILSECIISEKQCVILTSALKSNPSHLRELDLSWNELGDSGVKNLSDLLMNPQFKLEKLDLSECSITEGQCVILTSALKSNPSHLRELNLSGNKLRDSGVKNLSDLLMNLQFKLEKLHLSECRITEKQFVILTSALKSNPSHLRGLDLSENKIGNTGVKHLCDVLKDLHCKLERLSLYNCGITDVSSLTQSLTNSKALQFLKDLDLSFNMIGDSKQQLRDVLRDSKCDLR</sequence>
<dbReference type="InterPro" id="IPR032675">
    <property type="entry name" value="LRR_dom_sf"/>
</dbReference>
<dbReference type="FunFam" id="3.80.10.10:FF:001243">
    <property type="entry name" value="Si:dkey-286j17.4"/>
    <property type="match status" value="1"/>
</dbReference>
<keyword evidence="1" id="KW-0433">Leucine-rich repeat</keyword>
<dbReference type="EMBL" id="RJVU01060419">
    <property type="protein sequence ID" value="ROJ49391.1"/>
    <property type="molecule type" value="Genomic_DNA"/>
</dbReference>
<dbReference type="FunFam" id="3.80.10.10:FF:000947">
    <property type="entry name" value="Si:dkey-286j17.4"/>
    <property type="match status" value="3"/>
</dbReference>